<proteinExistence type="predicted"/>
<dbReference type="HOGENOM" id="CLU_024630_0_0_11"/>
<comment type="caution">
    <text evidence="3">The sequence shown here is derived from an EMBL/GenBank/DDBJ whole genome shotgun (WGS) entry which is preliminary data.</text>
</comment>
<evidence type="ECO:0000256" key="1">
    <source>
        <dbReference type="SAM" id="Coils"/>
    </source>
</evidence>
<feature type="region of interest" description="Disordered" evidence="2">
    <location>
        <begin position="437"/>
        <end position="462"/>
    </location>
</feature>
<evidence type="ECO:0000313" key="3">
    <source>
        <dbReference type="EMBL" id="EJD65371.1"/>
    </source>
</evidence>
<dbReference type="STRING" id="857290.HMPREF9156_00135"/>
<keyword evidence="4" id="KW-1185">Reference proteome</keyword>
<dbReference type="Pfam" id="PF03993">
    <property type="entry name" value="DUF349"/>
    <property type="match status" value="3"/>
</dbReference>
<reference evidence="3 4" key="1">
    <citation type="submission" date="2012-01" db="EMBL/GenBank/DDBJ databases">
        <title>The Genome Sequence of Scardovia wiggsiae F0424.</title>
        <authorList>
            <consortium name="The Broad Institute Genome Sequencing Platform"/>
            <person name="Earl A."/>
            <person name="Ward D."/>
            <person name="Feldgarden M."/>
            <person name="Gevers D."/>
            <person name="Izard J."/>
            <person name="Ganesan A."/>
            <person name="Baranova O.V."/>
            <person name="Blanton J.M."/>
            <person name="Tanner A.C."/>
            <person name="Mathney J."/>
            <person name="Dewhirst F.E."/>
            <person name="Young S.K."/>
            <person name="Zeng Q."/>
            <person name="Gargeya S."/>
            <person name="Fitzgerald M."/>
            <person name="Haas B."/>
            <person name="Abouelleil A."/>
            <person name="Alvarado L."/>
            <person name="Arachchi H.M."/>
            <person name="Berlin A."/>
            <person name="Chapman S.B."/>
            <person name="Gearin G."/>
            <person name="Goldberg J."/>
            <person name="Griggs A."/>
            <person name="Gujja S."/>
            <person name="Hansen M."/>
            <person name="Heiman D."/>
            <person name="Howarth C."/>
            <person name="Larimer J."/>
            <person name="Lui A."/>
            <person name="MacDonald P.J.P."/>
            <person name="McCowen C."/>
            <person name="Montmayeur A."/>
            <person name="Murphy C."/>
            <person name="Neiman D."/>
            <person name="Pearson M."/>
            <person name="Priest M."/>
            <person name="Roberts A."/>
            <person name="Saif S."/>
            <person name="Shea T."/>
            <person name="Sisk P."/>
            <person name="Stolte C."/>
            <person name="Sykes S."/>
            <person name="Wortman J."/>
            <person name="Nusbaum C."/>
            <person name="Birren B."/>
        </authorList>
    </citation>
    <scope>NUCLEOTIDE SEQUENCE [LARGE SCALE GENOMIC DNA]</scope>
    <source>
        <strain evidence="3 4">F0424</strain>
    </source>
</reference>
<sequence length="462" mass="51816">MTDESVTTTSSDVASEKAEASQAPKPLIPSPKAFAGRTQKSSTVNTYNAADLEKASSFGRVAEDGTVYVKDGDDEREVGQLPKESAQGALHFFARRYLDLKAKIDRFGQRLDAGSIRSCEIDNTLSQLEKDTESPDVVGDIPALRDQLESLKARSAAIKEKLAQERKAAVAQAAEEREHIVAEAEELVKGLNDSVNWKQTGDKLQELFSRWQEHQKNSIHIERSQADALWKRFSAARSSFNSARRSWMQQRDTVRAAAKEQKEKIIARAEELKNSTDWAGTSRQFNNLMDQWKAAGRVGRRSEDDALWKRFREAADTFFDARQADRNKTNEDEAENLKKKEELLVKAQALVPVNTAEQAKQARQALARIQDDWDSIGHVPRTDVHRIESALDDVEKQIKAAEDAQWAQSDPETDARKSDFEVQLNAQLAELDRKIAAEADPAKKKDLESEKAAKEAWLKAIS</sequence>
<evidence type="ECO:0008006" key="5">
    <source>
        <dbReference type="Google" id="ProtNLM"/>
    </source>
</evidence>
<name>J0X1T8_9BIFI</name>
<dbReference type="InterPro" id="IPR007139">
    <property type="entry name" value="DUF349"/>
</dbReference>
<protein>
    <recommendedName>
        <fullName evidence="5">DNA repair ATPase</fullName>
    </recommendedName>
</protein>
<accession>J0X1T8</accession>
<feature type="compositionally biased region" description="Low complexity" evidence="2">
    <location>
        <begin position="1"/>
        <end position="13"/>
    </location>
</feature>
<dbReference type="eggNOG" id="COG0508">
    <property type="taxonomic scope" value="Bacteria"/>
</dbReference>
<gene>
    <name evidence="3" type="ORF">HMPREF9156_00135</name>
</gene>
<feature type="region of interest" description="Disordered" evidence="2">
    <location>
        <begin position="1"/>
        <end position="43"/>
    </location>
</feature>
<evidence type="ECO:0000256" key="2">
    <source>
        <dbReference type="SAM" id="MobiDB-lite"/>
    </source>
</evidence>
<keyword evidence="1" id="KW-0175">Coiled coil</keyword>
<dbReference type="EMBL" id="AGZS01000001">
    <property type="protein sequence ID" value="EJD65371.1"/>
    <property type="molecule type" value="Genomic_DNA"/>
</dbReference>
<dbReference type="Proteomes" id="UP000006415">
    <property type="component" value="Unassembled WGS sequence"/>
</dbReference>
<dbReference type="RefSeq" id="WP_007147203.1">
    <property type="nucleotide sequence ID" value="NZ_AKCI01000001.1"/>
</dbReference>
<organism evidence="3 4">
    <name type="scientific">Scardovia wiggsiae F0424</name>
    <dbReference type="NCBI Taxonomy" id="857290"/>
    <lineage>
        <taxon>Bacteria</taxon>
        <taxon>Bacillati</taxon>
        <taxon>Actinomycetota</taxon>
        <taxon>Actinomycetes</taxon>
        <taxon>Bifidobacteriales</taxon>
        <taxon>Bifidobacteriaceae</taxon>
        <taxon>Scardovia</taxon>
    </lineage>
</organism>
<evidence type="ECO:0000313" key="4">
    <source>
        <dbReference type="Proteomes" id="UP000006415"/>
    </source>
</evidence>
<dbReference type="OrthoDB" id="5422202at2"/>
<dbReference type="AlphaFoldDB" id="J0X1T8"/>
<feature type="coiled-coil region" evidence="1">
    <location>
        <begin position="141"/>
        <end position="179"/>
    </location>
</feature>